<accession>F8EUJ8</accession>
<dbReference type="EMBL" id="CP002865">
    <property type="protein sequence ID" value="AEI37214.1"/>
    <property type="molecule type" value="Genomic_DNA"/>
</dbReference>
<dbReference type="FunFam" id="1.10.10.60:FF:000141">
    <property type="entry name" value="TetR family transcriptional regulator"/>
    <property type="match status" value="1"/>
</dbReference>
<dbReference type="Proteomes" id="UP000000491">
    <property type="component" value="Chromosome"/>
</dbReference>
<dbReference type="AlphaFoldDB" id="F8EUJ8"/>
<evidence type="ECO:0000259" key="5">
    <source>
        <dbReference type="PROSITE" id="PS50977"/>
    </source>
</evidence>
<dbReference type="STRING" id="579138.Zymop_0311"/>
<evidence type="ECO:0000256" key="3">
    <source>
        <dbReference type="ARBA" id="ARBA00023163"/>
    </source>
</evidence>
<dbReference type="GO" id="GO:0003677">
    <property type="term" value="F:DNA binding"/>
    <property type="evidence" value="ECO:0007669"/>
    <property type="project" value="UniProtKB-UniRule"/>
</dbReference>
<reference evidence="6 7" key="1">
    <citation type="journal article" date="2011" name="J. Bacteriol.">
        <title>Genome sequence of the ethanol-producing Zymomonas mobilis subsp. pomaceae lectotype strain ATCC 29192.</title>
        <authorList>
            <person name="Kouvelis V.N."/>
            <person name="Davenport K.W."/>
            <person name="Brettin T.S."/>
            <person name="Bruce D."/>
            <person name="Detter C."/>
            <person name="Han C.S."/>
            <person name="Nolan M."/>
            <person name="Tapia R."/>
            <person name="Damoulaki A."/>
            <person name="Kyrpides N.C."/>
            <person name="Typas M.A."/>
            <person name="Pappas K.M."/>
        </authorList>
    </citation>
    <scope>NUCLEOTIDE SEQUENCE [LARGE SCALE GENOMIC DNA]</scope>
    <source>
        <strain evidence="7">ATCC 29192 / DSM 22645 / JCM 10191 / CCUG 17912 / NBRC 13757 / NCIMB 11200 / NRRL B-4491 / Barker I</strain>
    </source>
</reference>
<dbReference type="Pfam" id="PF00440">
    <property type="entry name" value="TetR_N"/>
    <property type="match status" value="1"/>
</dbReference>
<dbReference type="InterPro" id="IPR009057">
    <property type="entry name" value="Homeodomain-like_sf"/>
</dbReference>
<feature type="DNA-binding region" description="H-T-H motif" evidence="4">
    <location>
        <begin position="36"/>
        <end position="55"/>
    </location>
</feature>
<sequence>MEIMDTCKHHKYQDRREAILEEATKFFLEKGYAETSMSAIAAKVGGSKGTLWSHFPSKEALFAAVVERLTDNFHKIYVNLLNPQSDIEVTLNQYGQLLLKNIVKPDKVAVHKLAVSECWRFPEVGRIFYESGPKIAIHNLGLYLKSAMDKGQICQDDPEKTAGFFLHSLCAASIPSRLYNIPQPELLNNLEKDVSKIVSLFLKAYAPKKEK</sequence>
<dbReference type="HOGENOM" id="CLU_069356_27_0_5"/>
<dbReference type="PROSITE" id="PS50977">
    <property type="entry name" value="HTH_TETR_2"/>
    <property type="match status" value="1"/>
</dbReference>
<keyword evidence="3" id="KW-0804">Transcription</keyword>
<dbReference type="InterPro" id="IPR039536">
    <property type="entry name" value="TetR_C_Proteobacteria"/>
</dbReference>
<dbReference type="PRINTS" id="PR00455">
    <property type="entry name" value="HTHTETR"/>
</dbReference>
<evidence type="ECO:0000256" key="2">
    <source>
        <dbReference type="ARBA" id="ARBA00023125"/>
    </source>
</evidence>
<gene>
    <name evidence="6" type="ordered locus">Zymop_0311</name>
</gene>
<dbReference type="PANTHER" id="PTHR47506:SF1">
    <property type="entry name" value="HTH-TYPE TRANSCRIPTIONAL REGULATOR YJDC"/>
    <property type="match status" value="1"/>
</dbReference>
<evidence type="ECO:0000256" key="1">
    <source>
        <dbReference type="ARBA" id="ARBA00023015"/>
    </source>
</evidence>
<protein>
    <submittedName>
        <fullName evidence="6">Transcriptional regulator, TetR family</fullName>
    </submittedName>
</protein>
<dbReference type="InterPro" id="IPR001647">
    <property type="entry name" value="HTH_TetR"/>
</dbReference>
<organism evidence="6 7">
    <name type="scientific">Zymomonas mobilis subsp. pomaceae (strain ATCC 29192 / DSM 22645 / JCM 10191 / CCUG 17912 / NBRC 13757 / NCIMB 11200 / NRRL B-4491 / Barker I)</name>
    <dbReference type="NCBI Taxonomy" id="579138"/>
    <lineage>
        <taxon>Bacteria</taxon>
        <taxon>Pseudomonadati</taxon>
        <taxon>Pseudomonadota</taxon>
        <taxon>Alphaproteobacteria</taxon>
        <taxon>Sphingomonadales</taxon>
        <taxon>Zymomonadaceae</taxon>
        <taxon>Zymomonas</taxon>
    </lineage>
</organism>
<dbReference type="Gene3D" id="1.10.357.10">
    <property type="entry name" value="Tetracycline Repressor, domain 2"/>
    <property type="match status" value="1"/>
</dbReference>
<dbReference type="KEGG" id="zmp:Zymop_0311"/>
<dbReference type="RefSeq" id="WP_013933613.1">
    <property type="nucleotide sequence ID" value="NC_015709.1"/>
</dbReference>
<evidence type="ECO:0000256" key="4">
    <source>
        <dbReference type="PROSITE-ProRule" id="PRU00335"/>
    </source>
</evidence>
<keyword evidence="1" id="KW-0805">Transcription regulation</keyword>
<dbReference type="eggNOG" id="COG1309">
    <property type="taxonomic scope" value="Bacteria"/>
</dbReference>
<dbReference type="PANTHER" id="PTHR47506">
    <property type="entry name" value="TRANSCRIPTIONAL REGULATORY PROTEIN"/>
    <property type="match status" value="1"/>
</dbReference>
<evidence type="ECO:0000313" key="7">
    <source>
        <dbReference type="Proteomes" id="UP000000491"/>
    </source>
</evidence>
<name>F8EUJ8_ZYMMT</name>
<proteinExistence type="predicted"/>
<feature type="domain" description="HTH tetR-type" evidence="5">
    <location>
        <begin position="13"/>
        <end position="73"/>
    </location>
</feature>
<dbReference type="PATRIC" id="fig|579138.3.peg.328"/>
<evidence type="ECO:0000313" key="6">
    <source>
        <dbReference type="EMBL" id="AEI37214.1"/>
    </source>
</evidence>
<dbReference type="Pfam" id="PF14246">
    <property type="entry name" value="TetR_C_7"/>
    <property type="match status" value="1"/>
</dbReference>
<dbReference type="SUPFAM" id="SSF46689">
    <property type="entry name" value="Homeodomain-like"/>
    <property type="match status" value="1"/>
</dbReference>
<keyword evidence="2 4" id="KW-0238">DNA-binding</keyword>